<dbReference type="Gene3D" id="1.10.1760.20">
    <property type="match status" value="1"/>
</dbReference>
<comment type="caution">
    <text evidence="1">The sequence shown here is derived from an EMBL/GenBank/DDBJ whole genome shotgun (WGS) entry which is preliminary data.</text>
</comment>
<evidence type="ECO:0000313" key="2">
    <source>
        <dbReference type="Proteomes" id="UP000186341"/>
    </source>
</evidence>
<accession>A0A1U7NHG7</accession>
<dbReference type="InterPro" id="IPR014535">
    <property type="entry name" value="Hpre_diP_synt_I"/>
</dbReference>
<organism evidence="1 2">
    <name type="scientific">Ileibacterium valens</name>
    <dbReference type="NCBI Taxonomy" id="1862668"/>
    <lineage>
        <taxon>Bacteria</taxon>
        <taxon>Bacillati</taxon>
        <taxon>Bacillota</taxon>
        <taxon>Erysipelotrichia</taxon>
        <taxon>Erysipelotrichales</taxon>
        <taxon>Erysipelotrichaceae</taxon>
        <taxon>Ileibacterium</taxon>
    </lineage>
</organism>
<protein>
    <submittedName>
        <fullName evidence="1">Heptaprenyl diphosphate synthase</fullName>
    </submittedName>
</protein>
<dbReference type="RefSeq" id="WP_075818500.1">
    <property type="nucleotide sequence ID" value="NZ_CAJUTZ010000010.1"/>
</dbReference>
<name>A0A1U7NHG7_9FIRM</name>
<dbReference type="Proteomes" id="UP000186341">
    <property type="component" value="Unassembled WGS sequence"/>
</dbReference>
<dbReference type="PIRSF" id="PIRSF027391">
    <property type="entry name" value="Hpre_diP_synt_I"/>
    <property type="match status" value="1"/>
</dbReference>
<gene>
    <name evidence="1" type="ORF">BO222_03790</name>
</gene>
<dbReference type="InterPro" id="IPR010898">
    <property type="entry name" value="Hpre_diP_synth_I"/>
</dbReference>
<keyword evidence="2" id="KW-1185">Reference proteome</keyword>
<dbReference type="GeneID" id="82202340"/>
<evidence type="ECO:0000313" key="1">
    <source>
        <dbReference type="EMBL" id="OLU41167.1"/>
    </source>
</evidence>
<reference evidence="1 2" key="1">
    <citation type="submission" date="2016-11" db="EMBL/GenBank/DDBJ databases">
        <title>Description of two novel members of the family Erysipelotrichaceae: Ileibacterium lipovorans gen. nov., sp. nov. and Dubosiella newyorkensis, gen. nov., sp. nov.</title>
        <authorList>
            <person name="Cox L.M."/>
            <person name="Sohn J."/>
            <person name="Tyrrell K.L."/>
            <person name="Citron D.M."/>
            <person name="Lawson P.A."/>
            <person name="Patel N.B."/>
            <person name="Iizumi T."/>
            <person name="Perez-Perez G.I."/>
            <person name="Goldstein E.J."/>
            <person name="Blaser M.J."/>
        </authorList>
    </citation>
    <scope>NUCLEOTIDE SEQUENCE [LARGE SCALE GENOMIC DNA]</scope>
    <source>
        <strain evidence="1 2">NYU-BL-A3</strain>
    </source>
</reference>
<dbReference type="Pfam" id="PF07456">
    <property type="entry name" value="Hpre_diP_synt_I"/>
    <property type="match status" value="1"/>
</dbReference>
<dbReference type="EMBL" id="MPJW01000090">
    <property type="protein sequence ID" value="OLU41167.1"/>
    <property type="molecule type" value="Genomic_DNA"/>
</dbReference>
<sequence length="173" mass="18560">MRRSPIQKMVRLAMLTAAGILLQLIESFFPVVMIVPGYKLGLANIVGLYALYAFGLREMVIVTLLRIVLAALGQGTLFSVAFMLSMAGGTLAICAMAAAYKSKIFSIYGVSVAGAAAHSIGQVAAITILYQQYFMQLYLPILVALSIVSGLCIGLLTHSLLKRMPMDKRQAAV</sequence>
<proteinExistence type="predicted"/>
<dbReference type="AlphaFoldDB" id="A0A1U7NHG7"/>
<dbReference type="OrthoDB" id="9799095at2"/>